<dbReference type="EMBL" id="AF169823">
    <property type="protein sequence ID" value="AAF33625.1"/>
    <property type="molecule type" value="Genomic_DNA"/>
</dbReference>
<dbReference type="OrthoDB" id="28774at10239"/>
<organism evidence="1 2">
    <name type="scientific">Spodoptera exigua nuclear polyhedrosis virus (strain US)</name>
    <name type="common">SeMNPV</name>
    <dbReference type="NCBI Taxonomy" id="31506"/>
    <lineage>
        <taxon>Viruses</taxon>
        <taxon>Viruses incertae sedis</taxon>
        <taxon>Naldaviricetes</taxon>
        <taxon>Lefavirales</taxon>
        <taxon>Baculoviridae</taxon>
        <taxon>Alphabaculovirus</taxon>
        <taxon>Spodoptera exigua multiple nucleopolyhedrovirus</taxon>
    </lineage>
</organism>
<reference evidence="1 2" key="4">
    <citation type="journal article" date="1997" name="J. Gen. Virol.">
        <title>Characterization of a putative Spodoptera exigua multicapsid nucleopolyhedrovirus helicase gene.</title>
        <authorList>
            <person name="Heldens J.G."/>
            <person name="Liu Y."/>
            <person name="Zuidema D."/>
            <person name="Goldbach R.W."/>
            <person name="Vlak J.M."/>
        </authorList>
    </citation>
    <scope>NUCLEOTIDE SEQUENCE [LARGE SCALE GENOMIC DNA]</scope>
</reference>
<dbReference type="Proteomes" id="UP000203151">
    <property type="component" value="Segment"/>
</dbReference>
<reference evidence="1 2" key="3">
    <citation type="journal article" date="1997" name="J. Gen. Virol.">
        <title>Baculoviruses contain a gene for the large subunit of ribonucleotide reductase.</title>
        <authorList>
            <person name="van Strien E.A."/>
            <person name="Faktor O."/>
            <person name="Hu Z.H."/>
            <person name="Zuidema D."/>
            <person name="Goldbach R.W."/>
            <person name="Vlak J.M."/>
        </authorList>
    </citation>
    <scope>NUCLEOTIDE SEQUENCE [LARGE SCALE GENOMIC DNA]</scope>
</reference>
<keyword evidence="2" id="KW-1185">Reference proteome</keyword>
<evidence type="ECO:0000313" key="1">
    <source>
        <dbReference type="EMBL" id="AAF33625.1"/>
    </source>
</evidence>
<reference evidence="1 2" key="7">
    <citation type="journal article" date="1999" name="Virus Res.">
        <title>Identification, sequence analysis and phylogeny of the lef-2 gene of Helicoverpa armigera single-nucleocapsid baculovirus.</title>
        <authorList>
            <person name="Chen X."/>
            <person name="IJkel W.F."/>
            <person name="Dominy C."/>
            <person name="de Andrade Zanotto P.M."/>
            <person name="Hashimoto Y."/>
            <person name="Faktor O."/>
            <person name="Hayakawa T."/>
            <person name="Wang C."/>
            <person name="Prekumar A."/>
            <person name="Mathavan S."/>
            <person name="Krell P.J."/>
            <person name="Hu Z."/>
            <person name="Vlak J.M."/>
        </authorList>
    </citation>
    <scope>NUCLEOTIDE SEQUENCE [LARGE SCALE GENOMIC DNA]</scope>
</reference>
<evidence type="ECO:0000313" key="2">
    <source>
        <dbReference type="Proteomes" id="UP000203151"/>
    </source>
</evidence>
<protein>
    <submittedName>
        <fullName evidence="1">ORF96</fullName>
    </submittedName>
</protein>
<reference evidence="1 2" key="2">
    <citation type="journal article" date="1993" name="J. Gen. Virol.">
        <title>Nucleotide sequence and transcriptional analysis of the p10 gene of Spodoptera exigua nuclear polyhedrosis virus.</title>
        <authorList>
            <person name="Zuidema D."/>
            <person name="van Oers M.M."/>
            <person name="van Strien E.A."/>
            <person name="Caballero P.C."/>
            <person name="Klok E.J."/>
            <person name="Goldbach R.W."/>
            <person name="Vlak J.M."/>
        </authorList>
    </citation>
    <scope>NUCLEOTIDE SEQUENCE [LARGE SCALE GENOMIC DNA]</scope>
</reference>
<dbReference type="KEGG" id="vg:2715748"/>
<dbReference type="RefSeq" id="NP_037856.1">
    <property type="nucleotide sequence ID" value="NC_002169.1"/>
</dbReference>
<proteinExistence type="predicted"/>
<name>Q9J841_NPVSE</name>
<dbReference type="GeneID" id="2715748"/>
<sequence length="113" mass="12673">MKSWMKTVILILILYAILVYFCAGRCNNNSSSGSGSGDNDNSNLFTPGPTCNTYYYVGKDLRVCPAGREFNCRLQACVPIAAYDGCYANSVTKYTNLYARFEATKKERRQDCF</sequence>
<organismHost>
    <name type="scientific">Lepidoptera</name>
    <name type="common">moths &amp; butterflies</name>
    <dbReference type="NCBI Taxonomy" id="7088"/>
</organismHost>
<reference evidence="1 2" key="5">
    <citation type="journal article" date="1998" name="J. Gen. Virol.">
        <title>Specificity of multiple homologous genomic regions in Spodoptera exigua nucleopolyhedrovirus DNA replication.</title>
        <authorList>
            <person name="Broer R."/>
            <person name="Heldens J.G."/>
            <person name="van Strien E.A."/>
            <person name="Zuidema D."/>
            <person name="Vlak J.M."/>
        </authorList>
    </citation>
    <scope>NUCLEOTIDE SEQUENCE [LARGE SCALE GENOMIC DNA]</scope>
</reference>
<reference evidence="1 2" key="1">
    <citation type="journal article" date="1992" name="J. Gen. Virol.">
        <title>Nucleotide sequence and transcriptional analysis of the polyhedrin gene of Spodoptera exigua nuclear polyhedrosis virus.</title>
        <authorList>
            <person name="van Strien E.A."/>
            <person name="Zuidema D."/>
            <person name="Goldbach R.W."/>
            <person name="Vlak J.M."/>
        </authorList>
    </citation>
    <scope>NUCLEOTIDE SEQUENCE [LARGE SCALE GENOMIC DNA]</scope>
</reference>
<accession>Q9J841</accession>
<reference evidence="1 2" key="6">
    <citation type="journal article" date="1999" name="J. Gen. Virol.">
        <title>Sequence and organization of the Spodoptera exigua multicapsid nucleopolyhedrovirus genome.</title>
        <authorList>
            <person name="IJkel W.F."/>
            <person name="van Strien E.A."/>
            <person name="Heldens J.G."/>
            <person name="Broer R."/>
            <person name="Zuidema D."/>
            <person name="Goldbach R.W."/>
            <person name="Vlak J.M."/>
        </authorList>
    </citation>
    <scope>NUCLEOTIDE SEQUENCE [LARGE SCALE GENOMIC DNA]</scope>
</reference>